<dbReference type="Pfam" id="PF06508">
    <property type="entry name" value="QueC"/>
    <property type="match status" value="1"/>
</dbReference>
<dbReference type="AlphaFoldDB" id="A0A326U693"/>
<feature type="binding site" evidence="10">
    <location>
        <position position="213"/>
    </location>
    <ligand>
        <name>Zn(2+)</name>
        <dbReference type="ChEBI" id="CHEBI:29105"/>
    </ligand>
</feature>
<dbReference type="Proteomes" id="UP000248806">
    <property type="component" value="Unassembled WGS sequence"/>
</dbReference>
<dbReference type="EC" id="6.3.4.20" evidence="8 10"/>
<evidence type="ECO:0000313" key="13">
    <source>
        <dbReference type="Proteomes" id="UP000248806"/>
    </source>
</evidence>
<comment type="pathway">
    <text evidence="1 10">Purine metabolism; 7-cyano-7-deazaguanine biosynthesis.</text>
</comment>
<feature type="binding site" evidence="10">
    <location>
        <position position="219"/>
    </location>
    <ligand>
        <name>Zn(2+)</name>
        <dbReference type="ChEBI" id="CHEBI:29105"/>
    </ligand>
</feature>
<dbReference type="GO" id="GO:0008270">
    <property type="term" value="F:zinc ion binding"/>
    <property type="evidence" value="ECO:0007669"/>
    <property type="project" value="UniProtKB-UniRule"/>
</dbReference>
<keyword evidence="11" id="KW-0812">Transmembrane</keyword>
<reference evidence="12 13" key="1">
    <citation type="submission" date="2018-06" db="EMBL/GenBank/DDBJ databases">
        <title>Genomic Encyclopedia of Archaeal and Bacterial Type Strains, Phase II (KMG-II): from individual species to whole genera.</title>
        <authorList>
            <person name="Goeker M."/>
        </authorList>
    </citation>
    <scope>NUCLEOTIDE SEQUENCE [LARGE SCALE GENOMIC DNA]</scope>
    <source>
        <strain evidence="12 13">ATCC BAA-1881</strain>
    </source>
</reference>
<comment type="cofactor">
    <cofactor evidence="10">
        <name>Zn(2+)</name>
        <dbReference type="ChEBI" id="CHEBI:29105"/>
    </cofactor>
    <text evidence="10">Binds 1 zinc ion per subunit.</text>
</comment>
<keyword evidence="11" id="KW-0472">Membrane</keyword>
<evidence type="ECO:0000256" key="7">
    <source>
        <dbReference type="ARBA" id="ARBA00037993"/>
    </source>
</evidence>
<keyword evidence="5 10" id="KW-0862">Zinc</keyword>
<dbReference type="HAMAP" id="MF_01633">
    <property type="entry name" value="QueC"/>
    <property type="match status" value="1"/>
</dbReference>
<keyword evidence="13" id="KW-1185">Reference proteome</keyword>
<feature type="binding site" evidence="10">
    <location>
        <position position="205"/>
    </location>
    <ligand>
        <name>Zn(2+)</name>
        <dbReference type="ChEBI" id="CHEBI:29105"/>
    </ligand>
</feature>
<dbReference type="UniPathway" id="UPA00391"/>
<feature type="transmembrane region" description="Helical" evidence="11">
    <location>
        <begin position="12"/>
        <end position="29"/>
    </location>
</feature>
<keyword evidence="6 10" id="KW-0067">ATP-binding</keyword>
<keyword evidence="11" id="KW-1133">Transmembrane helix</keyword>
<dbReference type="NCBIfam" id="TIGR00364">
    <property type="entry name" value="7-cyano-7-deazaguanine synthase QueC"/>
    <property type="match status" value="1"/>
</dbReference>
<dbReference type="GO" id="GO:0008616">
    <property type="term" value="P:tRNA queuosine(34) biosynthetic process"/>
    <property type="evidence" value="ECO:0007669"/>
    <property type="project" value="UniProtKB-UniRule"/>
</dbReference>
<evidence type="ECO:0000256" key="4">
    <source>
        <dbReference type="ARBA" id="ARBA00022741"/>
    </source>
</evidence>
<protein>
    <recommendedName>
        <fullName evidence="8 10">7-cyano-7-deazaguanine synthase</fullName>
        <ecNumber evidence="8 10">6.3.4.20</ecNumber>
    </recommendedName>
    <alternativeName>
        <fullName evidence="10">7-cyano-7-carbaguanine synthase</fullName>
    </alternativeName>
    <alternativeName>
        <fullName evidence="10">PreQ(0) synthase</fullName>
    </alternativeName>
    <alternativeName>
        <fullName evidence="10">Queuosine biosynthesis protein QueC</fullName>
    </alternativeName>
</protein>
<proteinExistence type="inferred from homology"/>
<dbReference type="EMBL" id="QKUF01000012">
    <property type="protein sequence ID" value="PZW27488.1"/>
    <property type="molecule type" value="Genomic_DNA"/>
</dbReference>
<dbReference type="PANTHER" id="PTHR42914:SF1">
    <property type="entry name" value="7-CYANO-7-DEAZAGUANINE SYNTHASE"/>
    <property type="match status" value="1"/>
</dbReference>
<evidence type="ECO:0000256" key="6">
    <source>
        <dbReference type="ARBA" id="ARBA00022840"/>
    </source>
</evidence>
<dbReference type="InterPro" id="IPR014729">
    <property type="entry name" value="Rossmann-like_a/b/a_fold"/>
</dbReference>
<organism evidence="12 13">
    <name type="scientific">Thermosporothrix hazakensis</name>
    <dbReference type="NCBI Taxonomy" id="644383"/>
    <lineage>
        <taxon>Bacteria</taxon>
        <taxon>Bacillati</taxon>
        <taxon>Chloroflexota</taxon>
        <taxon>Ktedonobacteria</taxon>
        <taxon>Ktedonobacterales</taxon>
        <taxon>Thermosporotrichaceae</taxon>
        <taxon>Thermosporothrix</taxon>
    </lineage>
</organism>
<evidence type="ECO:0000256" key="11">
    <source>
        <dbReference type="SAM" id="Phobius"/>
    </source>
</evidence>
<accession>A0A326U693</accession>
<keyword evidence="3 10" id="KW-0479">Metal-binding</keyword>
<evidence type="ECO:0000313" key="12">
    <source>
        <dbReference type="EMBL" id="PZW27488.1"/>
    </source>
</evidence>
<evidence type="ECO:0000256" key="5">
    <source>
        <dbReference type="ARBA" id="ARBA00022833"/>
    </source>
</evidence>
<evidence type="ECO:0000256" key="9">
    <source>
        <dbReference type="ARBA" id="ARBA00047890"/>
    </source>
</evidence>
<dbReference type="GO" id="GO:0016879">
    <property type="term" value="F:ligase activity, forming carbon-nitrogen bonds"/>
    <property type="evidence" value="ECO:0007669"/>
    <property type="project" value="UniProtKB-UniRule"/>
</dbReference>
<comment type="catalytic activity">
    <reaction evidence="9 10">
        <text>7-carboxy-7-carbaguanine + NH4(+) + 2 ATP = 7-cyano-7-carbaguanine + 2 AMP + 2 diphosphate + 2 H(+)</text>
        <dbReference type="Rhea" id="RHEA:27982"/>
        <dbReference type="ChEBI" id="CHEBI:15378"/>
        <dbReference type="ChEBI" id="CHEBI:28938"/>
        <dbReference type="ChEBI" id="CHEBI:30616"/>
        <dbReference type="ChEBI" id="CHEBI:33019"/>
        <dbReference type="ChEBI" id="CHEBI:45075"/>
        <dbReference type="ChEBI" id="CHEBI:61036"/>
        <dbReference type="ChEBI" id="CHEBI:456215"/>
        <dbReference type="EC" id="6.3.4.20"/>
    </reaction>
</comment>
<name>A0A326U693_THEHA</name>
<dbReference type="SUPFAM" id="SSF52402">
    <property type="entry name" value="Adenine nucleotide alpha hydrolases-like"/>
    <property type="match status" value="1"/>
</dbReference>
<keyword evidence="4 10" id="KW-0547">Nucleotide-binding</keyword>
<comment type="function">
    <text evidence="10">Catalyzes the ATP-dependent conversion of 7-carboxy-7-deazaguanine (CDG) to 7-cyano-7-deazaguanine (preQ(0)).</text>
</comment>
<evidence type="ECO:0000256" key="3">
    <source>
        <dbReference type="ARBA" id="ARBA00022723"/>
    </source>
</evidence>
<comment type="caution">
    <text evidence="12">The sequence shown here is derived from an EMBL/GenBank/DDBJ whole genome shotgun (WGS) entry which is preliminary data.</text>
</comment>
<keyword evidence="10" id="KW-0671">Queuosine biosynthesis</keyword>
<dbReference type="Gene3D" id="3.40.50.620">
    <property type="entry name" value="HUPs"/>
    <property type="match status" value="1"/>
</dbReference>
<evidence type="ECO:0000256" key="2">
    <source>
        <dbReference type="ARBA" id="ARBA00022598"/>
    </source>
</evidence>
<evidence type="ECO:0000256" key="8">
    <source>
        <dbReference type="ARBA" id="ARBA00039149"/>
    </source>
</evidence>
<feature type="binding site" evidence="10">
    <location>
        <begin position="15"/>
        <end position="25"/>
    </location>
    <ligand>
        <name>ATP</name>
        <dbReference type="ChEBI" id="CHEBI:30616"/>
    </ligand>
</feature>
<dbReference type="RefSeq" id="WP_211326231.1">
    <property type="nucleotide sequence ID" value="NZ_BIFX01000001.1"/>
</dbReference>
<dbReference type="GO" id="GO:0005524">
    <property type="term" value="F:ATP binding"/>
    <property type="evidence" value="ECO:0007669"/>
    <property type="project" value="UniProtKB-UniRule"/>
</dbReference>
<dbReference type="CDD" id="cd01995">
    <property type="entry name" value="QueC-like"/>
    <property type="match status" value="1"/>
</dbReference>
<dbReference type="PIRSF" id="PIRSF006293">
    <property type="entry name" value="ExsB"/>
    <property type="match status" value="1"/>
</dbReference>
<keyword evidence="2 10" id="KW-0436">Ligase</keyword>
<dbReference type="PANTHER" id="PTHR42914">
    <property type="entry name" value="7-CYANO-7-DEAZAGUANINE SYNTHASE"/>
    <property type="match status" value="1"/>
</dbReference>
<evidence type="ECO:0000256" key="10">
    <source>
        <dbReference type="HAMAP-Rule" id="MF_01633"/>
    </source>
</evidence>
<sequence>MSDAMKNTRRAVLIVSGGMDSCVLSYYYAAAGFNLHLLSFDYGQRHLKELDYAKRYIEHLRQRYSSGPQALEILHETIELPIARLSPNSTSALLNADVEMPHGHYSDDNMKITVVPYRNPNMLLQAATVAWNEGASVIAYAAHAGDHSQYPDCRPAFVEAFNTMLARSMDDNTVTVEVPFMRFTKAQIARLGASLGVPFEQTWSCYEGGEQHCGLCGTCVERREAFLLAGVPDPTVYEREPDPSVYER</sequence>
<feature type="binding site" evidence="10">
    <location>
        <position position="216"/>
    </location>
    <ligand>
        <name>Zn(2+)</name>
        <dbReference type="ChEBI" id="CHEBI:29105"/>
    </ligand>
</feature>
<dbReference type="InterPro" id="IPR018317">
    <property type="entry name" value="QueC"/>
</dbReference>
<gene>
    <name evidence="10" type="primary">queC</name>
    <name evidence="12" type="ORF">EI42_03575</name>
</gene>
<comment type="similarity">
    <text evidence="7 10">Belongs to the QueC family.</text>
</comment>
<evidence type="ECO:0000256" key="1">
    <source>
        <dbReference type="ARBA" id="ARBA00005061"/>
    </source>
</evidence>